<dbReference type="OrthoDB" id="4495564at2759"/>
<dbReference type="GeneID" id="43657080"/>
<evidence type="ECO:0000313" key="4">
    <source>
        <dbReference type="Proteomes" id="UP000326268"/>
    </source>
</evidence>
<dbReference type="RefSeq" id="XP_031927192.1">
    <property type="nucleotide sequence ID" value="XM_032072634.1"/>
</dbReference>
<evidence type="ECO:0000256" key="2">
    <source>
        <dbReference type="SAM" id="SignalP"/>
    </source>
</evidence>
<feature type="region of interest" description="Disordered" evidence="1">
    <location>
        <begin position="126"/>
        <end position="147"/>
    </location>
</feature>
<evidence type="ECO:0000313" key="3">
    <source>
        <dbReference type="EMBL" id="KAE8364111.1"/>
    </source>
</evidence>
<keyword evidence="2" id="KW-0732">Signal</keyword>
<name>A0A5N7A2K2_9EURO</name>
<protein>
    <submittedName>
        <fullName evidence="3">Uncharacterized protein</fullName>
    </submittedName>
</protein>
<accession>A0A5N7A2K2</accession>
<evidence type="ECO:0000256" key="1">
    <source>
        <dbReference type="SAM" id="MobiDB-lite"/>
    </source>
</evidence>
<dbReference type="AlphaFoldDB" id="A0A5N7A2K2"/>
<proteinExistence type="predicted"/>
<keyword evidence="4" id="KW-1185">Reference proteome</keyword>
<sequence>MKIATFTVLIFTILSVSHAGVPPAGGGAKPVLPPLADAVTEELEVYDGECFLADQKTSTYGICVAQDKSLPASPAKSKQNKIDFQWGCDAAWPCRESKNACKIRKYRNHLNGNTIWNASGFDNTGNLTDGTPDQSQNSLAFSNPLEV</sequence>
<dbReference type="Proteomes" id="UP000326268">
    <property type="component" value="Unassembled WGS sequence"/>
</dbReference>
<feature type="chain" id="PRO_5025004150" evidence="2">
    <location>
        <begin position="20"/>
        <end position="147"/>
    </location>
</feature>
<reference evidence="3 4" key="1">
    <citation type="submission" date="2019-04" db="EMBL/GenBank/DDBJ databases">
        <title>Friends and foes A comparative genomics studyof 23 Aspergillus species from section Flavi.</title>
        <authorList>
            <consortium name="DOE Joint Genome Institute"/>
            <person name="Kjaerbolling I."/>
            <person name="Vesth T."/>
            <person name="Frisvad J.C."/>
            <person name="Nybo J.L."/>
            <person name="Theobald S."/>
            <person name="Kildgaard S."/>
            <person name="Isbrandt T."/>
            <person name="Kuo A."/>
            <person name="Sato A."/>
            <person name="Lyhne E.K."/>
            <person name="Kogle M.E."/>
            <person name="Wiebenga A."/>
            <person name="Kun R.S."/>
            <person name="Lubbers R.J."/>
            <person name="Makela M.R."/>
            <person name="Barry K."/>
            <person name="Chovatia M."/>
            <person name="Clum A."/>
            <person name="Daum C."/>
            <person name="Haridas S."/>
            <person name="He G."/>
            <person name="LaButti K."/>
            <person name="Lipzen A."/>
            <person name="Mondo S."/>
            <person name="Riley R."/>
            <person name="Salamov A."/>
            <person name="Simmons B.A."/>
            <person name="Magnuson J.K."/>
            <person name="Henrissat B."/>
            <person name="Mortensen U.H."/>
            <person name="Larsen T.O."/>
            <person name="Devries R.P."/>
            <person name="Grigoriev I.V."/>
            <person name="Machida M."/>
            <person name="Baker S.E."/>
            <person name="Andersen M.R."/>
        </authorList>
    </citation>
    <scope>NUCLEOTIDE SEQUENCE [LARGE SCALE GENOMIC DNA]</scope>
    <source>
        <strain evidence="3 4">CBS 763.97</strain>
    </source>
</reference>
<gene>
    <name evidence="3" type="ORF">BDV27DRAFT_158171</name>
</gene>
<dbReference type="EMBL" id="ML737659">
    <property type="protein sequence ID" value="KAE8364111.1"/>
    <property type="molecule type" value="Genomic_DNA"/>
</dbReference>
<feature type="signal peptide" evidence="2">
    <location>
        <begin position="1"/>
        <end position="19"/>
    </location>
</feature>
<feature type="compositionally biased region" description="Polar residues" evidence="1">
    <location>
        <begin position="126"/>
        <end position="141"/>
    </location>
</feature>
<organism evidence="3 4">
    <name type="scientific">Aspergillus caelatus</name>
    <dbReference type="NCBI Taxonomy" id="61420"/>
    <lineage>
        <taxon>Eukaryota</taxon>
        <taxon>Fungi</taxon>
        <taxon>Dikarya</taxon>
        <taxon>Ascomycota</taxon>
        <taxon>Pezizomycotina</taxon>
        <taxon>Eurotiomycetes</taxon>
        <taxon>Eurotiomycetidae</taxon>
        <taxon>Eurotiales</taxon>
        <taxon>Aspergillaceae</taxon>
        <taxon>Aspergillus</taxon>
        <taxon>Aspergillus subgen. Circumdati</taxon>
    </lineage>
</organism>